<evidence type="ECO:0000256" key="1">
    <source>
        <dbReference type="SAM" id="MobiDB-lite"/>
    </source>
</evidence>
<keyword evidence="4" id="KW-1185">Reference proteome</keyword>
<evidence type="ECO:0000313" key="4">
    <source>
        <dbReference type="Proteomes" id="UP000643405"/>
    </source>
</evidence>
<dbReference type="EMBL" id="JACVVX010000002">
    <property type="protein sequence ID" value="MBD0414529.1"/>
    <property type="molecule type" value="Genomic_DNA"/>
</dbReference>
<feature type="chain" id="PRO_5035290697" evidence="2">
    <location>
        <begin position="21"/>
        <end position="146"/>
    </location>
</feature>
<comment type="caution">
    <text evidence="3">The sequence shown here is derived from an EMBL/GenBank/DDBJ whole genome shotgun (WGS) entry which is preliminary data.</text>
</comment>
<feature type="compositionally biased region" description="Pro residues" evidence="1">
    <location>
        <begin position="25"/>
        <end position="47"/>
    </location>
</feature>
<evidence type="ECO:0000256" key="2">
    <source>
        <dbReference type="SAM" id="SignalP"/>
    </source>
</evidence>
<feature type="region of interest" description="Disordered" evidence="1">
    <location>
        <begin position="21"/>
        <end position="112"/>
    </location>
</feature>
<accession>A0A8J6PG15</accession>
<dbReference type="RefSeq" id="WP_188163968.1">
    <property type="nucleotide sequence ID" value="NZ_JACVVX010000002.1"/>
</dbReference>
<protein>
    <submittedName>
        <fullName evidence="3">Uncharacterized protein</fullName>
    </submittedName>
</protein>
<gene>
    <name evidence="3" type="ORF">ICI42_07675</name>
</gene>
<keyword evidence="2" id="KW-0732">Signal</keyword>
<reference evidence="3" key="1">
    <citation type="submission" date="2020-09" db="EMBL/GenBank/DDBJ databases">
        <title>Genome seq and assembly of Tianweitania sp.</title>
        <authorList>
            <person name="Chhetri G."/>
        </authorList>
    </citation>
    <scope>NUCLEOTIDE SEQUENCE</scope>
    <source>
        <strain evidence="3">Rool2</strain>
    </source>
</reference>
<evidence type="ECO:0000313" key="3">
    <source>
        <dbReference type="EMBL" id="MBD0414529.1"/>
    </source>
</evidence>
<proteinExistence type="predicted"/>
<organism evidence="3 4">
    <name type="scientific">Oryzicola mucosus</name>
    <dbReference type="NCBI Taxonomy" id="2767425"/>
    <lineage>
        <taxon>Bacteria</taxon>
        <taxon>Pseudomonadati</taxon>
        <taxon>Pseudomonadota</taxon>
        <taxon>Alphaproteobacteria</taxon>
        <taxon>Hyphomicrobiales</taxon>
        <taxon>Phyllobacteriaceae</taxon>
        <taxon>Oryzicola</taxon>
    </lineage>
</organism>
<feature type="signal peptide" evidence="2">
    <location>
        <begin position="1"/>
        <end position="20"/>
    </location>
</feature>
<sequence>MRALILAGTSLLMLTGVSIAQGTTAPPPPAASPEAAPPTSPPAPPVAMPEGMAPSPGAEARDHGRRDHGPRHMGPRGDGPRGHGPRHNRGPGRGDMPPPPPPSKAAHFRVQQGDMNIDVKCADDEPMAACADIALRLVDAVRAQQR</sequence>
<dbReference type="AlphaFoldDB" id="A0A8J6PG15"/>
<dbReference type="Proteomes" id="UP000643405">
    <property type="component" value="Unassembled WGS sequence"/>
</dbReference>
<name>A0A8J6PG15_9HYPH</name>